<dbReference type="SUPFAM" id="SSF55166">
    <property type="entry name" value="Hedgehog/DD-peptidase"/>
    <property type="match status" value="1"/>
</dbReference>
<comment type="similarity">
    <text evidence="9">Belongs to the peptidase M15D family.</text>
</comment>
<keyword evidence="5 9" id="KW-0862">Zinc</keyword>
<comment type="catalytic activity">
    <reaction evidence="1 9">
        <text>D-alanyl-D-alanine + H2O = 2 D-alanine</text>
        <dbReference type="Rhea" id="RHEA:20661"/>
        <dbReference type="ChEBI" id="CHEBI:15377"/>
        <dbReference type="ChEBI" id="CHEBI:57416"/>
        <dbReference type="ChEBI" id="CHEBI:57822"/>
        <dbReference type="EC" id="3.4.13.22"/>
    </reaction>
</comment>
<evidence type="ECO:0000256" key="2">
    <source>
        <dbReference type="ARBA" id="ARBA00022670"/>
    </source>
</evidence>
<evidence type="ECO:0000256" key="5">
    <source>
        <dbReference type="ARBA" id="ARBA00022833"/>
    </source>
</evidence>
<evidence type="ECO:0000256" key="4">
    <source>
        <dbReference type="ARBA" id="ARBA00022801"/>
    </source>
</evidence>
<dbReference type="GO" id="GO:0006508">
    <property type="term" value="P:proteolysis"/>
    <property type="evidence" value="ECO:0007669"/>
    <property type="project" value="UniProtKB-KW"/>
</dbReference>
<dbReference type="Proteomes" id="UP000199701">
    <property type="component" value="Unassembled WGS sequence"/>
</dbReference>
<feature type="site" description="Transition state stabilizer" evidence="9">
    <location>
        <position position="134"/>
    </location>
</feature>
<keyword evidence="3 9" id="KW-0479">Metal-binding</keyword>
<evidence type="ECO:0000256" key="9">
    <source>
        <dbReference type="HAMAP-Rule" id="MF_01924"/>
    </source>
</evidence>
<dbReference type="CDD" id="cd14840">
    <property type="entry name" value="D-Ala-D-Ala_dipeptidase_Aad"/>
    <property type="match status" value="1"/>
</dbReference>
<dbReference type="GO" id="GO:0160237">
    <property type="term" value="F:D-Ala-D-Ala dipeptidase activity"/>
    <property type="evidence" value="ECO:0007669"/>
    <property type="project" value="UniProtKB-EC"/>
</dbReference>
<dbReference type="GO" id="GO:0008270">
    <property type="term" value="F:zinc ion binding"/>
    <property type="evidence" value="ECO:0007669"/>
    <property type="project" value="UniProtKB-UniRule"/>
</dbReference>
<dbReference type="InterPro" id="IPR009045">
    <property type="entry name" value="Zn_M74/Hedgehog-like"/>
</dbReference>
<evidence type="ECO:0000256" key="6">
    <source>
        <dbReference type="ARBA" id="ARBA00022997"/>
    </source>
</evidence>
<dbReference type="Gene3D" id="3.30.1380.10">
    <property type="match status" value="1"/>
</dbReference>
<keyword evidence="10" id="KW-0732">Signal</keyword>
<dbReference type="RefSeq" id="WP_092451325.1">
    <property type="nucleotide sequence ID" value="NZ_FOJI01000003.1"/>
</dbReference>
<feature type="binding site" evidence="9">
    <location>
        <position position="229"/>
    </location>
    <ligand>
        <name>Zn(2+)</name>
        <dbReference type="ChEBI" id="CHEBI:29105"/>
        <note>catalytic</note>
    </ligand>
</feature>
<gene>
    <name evidence="11" type="ORF">SAMN05421659_103176</name>
</gene>
<evidence type="ECO:0000313" key="11">
    <source>
        <dbReference type="EMBL" id="SEW01865.1"/>
    </source>
</evidence>
<dbReference type="AlphaFoldDB" id="A0A1I0NLU8"/>
<evidence type="ECO:0000256" key="1">
    <source>
        <dbReference type="ARBA" id="ARBA00001362"/>
    </source>
</evidence>
<feature type="chain" id="PRO_5038988469" description="D-alanyl-D-alanine dipeptidase" evidence="10">
    <location>
        <begin position="21"/>
        <end position="248"/>
    </location>
</feature>
<keyword evidence="12" id="KW-1185">Reference proteome</keyword>
<evidence type="ECO:0000256" key="10">
    <source>
        <dbReference type="SAM" id="SignalP"/>
    </source>
</evidence>
<dbReference type="PANTHER" id="PTHR43126:SF1">
    <property type="entry name" value="D-ALANYL-D-ALANINE DIPEPTIDASE"/>
    <property type="match status" value="1"/>
</dbReference>
<dbReference type="PANTHER" id="PTHR43126">
    <property type="entry name" value="D-ALANYL-D-ALANINE DIPEPTIDASE"/>
    <property type="match status" value="1"/>
</dbReference>
<feature type="signal peptide" evidence="10">
    <location>
        <begin position="1"/>
        <end position="20"/>
    </location>
</feature>
<keyword evidence="8" id="KW-0961">Cell wall biogenesis/degradation</keyword>
<organism evidence="11 12">
    <name type="scientific">[Clostridium] fimetarium</name>
    <dbReference type="NCBI Taxonomy" id="99656"/>
    <lineage>
        <taxon>Bacteria</taxon>
        <taxon>Bacillati</taxon>
        <taxon>Bacillota</taxon>
        <taxon>Clostridia</taxon>
        <taxon>Lachnospirales</taxon>
        <taxon>Lachnospiraceae</taxon>
    </lineage>
</organism>
<protein>
    <recommendedName>
        <fullName evidence="9">D-alanyl-D-alanine dipeptidase</fullName>
        <shortName evidence="9">D-Ala-D-Ala dipeptidase</shortName>
        <ecNumber evidence="9">3.4.13.22</ecNumber>
    </recommendedName>
</protein>
<evidence type="ECO:0000256" key="7">
    <source>
        <dbReference type="ARBA" id="ARBA00023049"/>
    </source>
</evidence>
<reference evidence="11 12" key="1">
    <citation type="submission" date="2016-10" db="EMBL/GenBank/DDBJ databases">
        <authorList>
            <person name="de Groot N.N."/>
        </authorList>
    </citation>
    <scope>NUCLEOTIDE SEQUENCE [LARGE SCALE GENOMIC DNA]</scope>
    <source>
        <strain evidence="11 12">DSM 9179</strain>
    </source>
</reference>
<dbReference type="InterPro" id="IPR000755">
    <property type="entry name" value="A_A_dipeptidase"/>
</dbReference>
<evidence type="ECO:0000256" key="3">
    <source>
        <dbReference type="ARBA" id="ARBA00022723"/>
    </source>
</evidence>
<evidence type="ECO:0000256" key="8">
    <source>
        <dbReference type="ARBA" id="ARBA00023316"/>
    </source>
</evidence>
<accession>A0A1I0NLU8</accession>
<dbReference type="OrthoDB" id="9801430at2"/>
<feature type="binding site" evidence="9">
    <location>
        <position position="169"/>
    </location>
    <ligand>
        <name>Zn(2+)</name>
        <dbReference type="ChEBI" id="CHEBI:29105"/>
        <note>catalytic</note>
    </ligand>
</feature>
<keyword evidence="6 9" id="KW-0224">Dipeptidase</keyword>
<proteinExistence type="inferred from homology"/>
<feature type="binding site" evidence="9">
    <location>
        <position position="162"/>
    </location>
    <ligand>
        <name>Zn(2+)</name>
        <dbReference type="ChEBI" id="CHEBI:29105"/>
        <note>catalytic</note>
    </ligand>
</feature>
<dbReference type="Pfam" id="PF01427">
    <property type="entry name" value="Peptidase_M15"/>
    <property type="match status" value="1"/>
</dbReference>
<dbReference type="EMBL" id="FOJI01000003">
    <property type="protein sequence ID" value="SEW01865.1"/>
    <property type="molecule type" value="Genomic_DNA"/>
</dbReference>
<name>A0A1I0NLU8_9FIRM</name>
<dbReference type="STRING" id="99656.SAMN05421659_103176"/>
<comment type="cofactor">
    <cofactor evidence="9">
        <name>Zn(2+)</name>
        <dbReference type="ChEBI" id="CHEBI:29105"/>
    </cofactor>
    <text evidence="9">Binds 1 zinc ion per subunit.</text>
</comment>
<feature type="active site" description="Proton donor/acceptor" evidence="9">
    <location>
        <position position="226"/>
    </location>
</feature>
<dbReference type="EC" id="3.4.13.22" evidence="9"/>
<keyword evidence="2 9" id="KW-0645">Protease</keyword>
<keyword evidence="7 9" id="KW-0482">Metalloprotease</keyword>
<dbReference type="HAMAP" id="MF_01924">
    <property type="entry name" value="A_A_dipeptidase"/>
    <property type="match status" value="1"/>
</dbReference>
<dbReference type="PROSITE" id="PS51257">
    <property type="entry name" value="PROKAR_LIPOPROTEIN"/>
    <property type="match status" value="1"/>
</dbReference>
<sequence>MSKKIILYMCILLLSFSITACTKLDSKNKETSLCETIPNTPNITSGATVNIQEFTTDSAKEIITHKNSDFVKIIDYIPNAVIDLKYSTLDNFTGCIIYNFTDAYLRYGTTLKLQNAQQQLLNQGYTIKIWDAFRPFEAQVALWNAYPNGNYVANPKNGYTSHNIGNTVDITIVKLDGTEVTMPTAFDDFTAKANRDYSDVSLEQADHAILLETIMTNCGFKGYSNEWWHYEDVDLYEPDETFLPPVRN</sequence>
<keyword evidence="4 9" id="KW-0378">Hydrolase</keyword>
<dbReference type="GO" id="GO:0071555">
    <property type="term" value="P:cell wall organization"/>
    <property type="evidence" value="ECO:0007669"/>
    <property type="project" value="UniProtKB-KW"/>
</dbReference>
<evidence type="ECO:0000313" key="12">
    <source>
        <dbReference type="Proteomes" id="UP000199701"/>
    </source>
</evidence>
<dbReference type="GO" id="GO:0008237">
    <property type="term" value="F:metallopeptidase activity"/>
    <property type="evidence" value="ECO:0007669"/>
    <property type="project" value="UniProtKB-KW"/>
</dbReference>
<comment type="function">
    <text evidence="9">Catalyzes hydrolysis of the D-alanyl-D-alanine dipeptide.</text>
</comment>